<comment type="caution">
    <text evidence="1">The sequence shown here is derived from an EMBL/GenBank/DDBJ whole genome shotgun (WGS) entry which is preliminary data.</text>
</comment>
<dbReference type="EMBL" id="OCSU01000003">
    <property type="protein sequence ID" value="SOE88197.1"/>
    <property type="molecule type" value="Genomic_DNA"/>
</dbReference>
<dbReference type="RefSeq" id="WP_087135023.1">
    <property type="nucleotide sequence ID" value="NZ_FCOG02000023.1"/>
</dbReference>
<keyword evidence="2" id="KW-1185">Reference proteome</keyword>
<dbReference type="SUPFAM" id="SSF53756">
    <property type="entry name" value="UDP-Glycosyltransferase/glycogen phosphorylase"/>
    <property type="match status" value="1"/>
</dbReference>
<dbReference type="Gene3D" id="3.40.50.2000">
    <property type="entry name" value="Glycogen Phosphorylase B"/>
    <property type="match status" value="1"/>
</dbReference>
<sequence length="370" mass="41474">MNAVFLSHVRDAKSSNGGMVYSNHILSQLRRVCARVEVLYVYDDLPKSRKVKIAFSLLRSLFGRLPAKVLYFDRPSVHRAFSKLAASVQPDIVVFDHLETVVYLRNQIGVNSILVQHNDEAKLYEERLNKMSNPITSAMLKSECRKLRRFQERANALIRNQVFISPDELANDAARAPSGNRFCMLPAFDYVPAERIAPATADKPIHLAFLGNMKWWPNQDAVEWLLSEIIPHVDAEKVIFHLMGAGSDADRYQRKNVIGHGFVNHSSEIWNKSNVFLSPIVSGAGMNVKVAEAIYNGRSVISTSKGVRGIPLVRDPSVIVSDSASEWIALLNDRDRLAALDGKAALAENSSIFDRNSSFEKFKSFLETCK</sequence>
<evidence type="ECO:0000313" key="2">
    <source>
        <dbReference type="Proteomes" id="UP000219522"/>
    </source>
</evidence>
<gene>
    <name evidence="1" type="ORF">SAMN05446927_6794</name>
</gene>
<name>A0A7Z7N5U4_9BURK</name>
<dbReference type="Proteomes" id="UP000219522">
    <property type="component" value="Unassembled WGS sequence"/>
</dbReference>
<dbReference type="Pfam" id="PF13692">
    <property type="entry name" value="Glyco_trans_1_4"/>
    <property type="match status" value="1"/>
</dbReference>
<reference evidence="1 2" key="1">
    <citation type="submission" date="2017-09" db="EMBL/GenBank/DDBJ databases">
        <authorList>
            <person name="Varghese N."/>
            <person name="Submissions S."/>
        </authorList>
    </citation>
    <scope>NUCLEOTIDE SEQUENCE [LARGE SCALE GENOMIC DNA]</scope>
    <source>
        <strain evidence="1 2">OK806</strain>
    </source>
</reference>
<accession>A0A7Z7N5U4</accession>
<evidence type="ECO:0000313" key="1">
    <source>
        <dbReference type="EMBL" id="SOE88197.1"/>
    </source>
</evidence>
<protein>
    <submittedName>
        <fullName evidence="1">Glycosyl transferases group 1</fullName>
    </submittedName>
</protein>
<dbReference type="GO" id="GO:0016740">
    <property type="term" value="F:transferase activity"/>
    <property type="evidence" value="ECO:0007669"/>
    <property type="project" value="UniProtKB-KW"/>
</dbReference>
<dbReference type="AlphaFoldDB" id="A0A7Z7N5U4"/>
<proteinExistence type="predicted"/>
<dbReference type="OrthoDB" id="9816564at2"/>
<organism evidence="1 2">
    <name type="scientific">Caballeronia arationis</name>
    <dbReference type="NCBI Taxonomy" id="1777142"/>
    <lineage>
        <taxon>Bacteria</taxon>
        <taxon>Pseudomonadati</taxon>
        <taxon>Pseudomonadota</taxon>
        <taxon>Betaproteobacteria</taxon>
        <taxon>Burkholderiales</taxon>
        <taxon>Burkholderiaceae</taxon>
        <taxon>Caballeronia</taxon>
    </lineage>
</organism>
<keyword evidence="1" id="KW-0808">Transferase</keyword>